<evidence type="ECO:0000256" key="9">
    <source>
        <dbReference type="ARBA" id="ARBA00023204"/>
    </source>
</evidence>
<evidence type="ECO:0000256" key="12">
    <source>
        <dbReference type="RuleBase" id="RU003476"/>
    </source>
</evidence>
<dbReference type="PROSITE" id="PS00893">
    <property type="entry name" value="NUDIX_BOX"/>
    <property type="match status" value="1"/>
</dbReference>
<dbReference type="GO" id="GO:0044716">
    <property type="term" value="F:8-oxo-GDP phosphatase activity"/>
    <property type="evidence" value="ECO:0007669"/>
    <property type="project" value="TreeGrafter"/>
</dbReference>
<keyword evidence="6" id="KW-0227">DNA damage</keyword>
<keyword evidence="9" id="KW-0234">DNA repair</keyword>
<organism evidence="14 15">
    <name type="scientific">Streptacidiphilus jiangxiensis</name>
    <dbReference type="NCBI Taxonomy" id="235985"/>
    <lineage>
        <taxon>Bacteria</taxon>
        <taxon>Bacillati</taxon>
        <taxon>Actinomycetota</taxon>
        <taxon>Actinomycetes</taxon>
        <taxon>Kitasatosporales</taxon>
        <taxon>Streptomycetaceae</taxon>
        <taxon>Streptacidiphilus</taxon>
    </lineage>
</organism>
<dbReference type="InterPro" id="IPR015797">
    <property type="entry name" value="NUDIX_hydrolase-like_dom_sf"/>
</dbReference>
<dbReference type="GO" id="GO:0044715">
    <property type="term" value="F:8-oxo-dGDP phosphatase activity"/>
    <property type="evidence" value="ECO:0007669"/>
    <property type="project" value="TreeGrafter"/>
</dbReference>
<name>A0A1H7FR56_STRJI</name>
<dbReference type="GO" id="GO:0006281">
    <property type="term" value="P:DNA repair"/>
    <property type="evidence" value="ECO:0007669"/>
    <property type="project" value="UniProtKB-KW"/>
</dbReference>
<keyword evidence="8" id="KW-0460">Magnesium</keyword>
<evidence type="ECO:0000256" key="6">
    <source>
        <dbReference type="ARBA" id="ARBA00022763"/>
    </source>
</evidence>
<dbReference type="STRING" id="235985.SAMN05414137_101343"/>
<evidence type="ECO:0000256" key="1">
    <source>
        <dbReference type="ARBA" id="ARBA00001946"/>
    </source>
</evidence>
<comment type="similarity">
    <text evidence="2 12">Belongs to the Nudix hydrolase family.</text>
</comment>
<comment type="catalytic activity">
    <reaction evidence="10">
        <text>8-oxo-dGTP + H2O = 8-oxo-dGMP + diphosphate + H(+)</text>
        <dbReference type="Rhea" id="RHEA:31575"/>
        <dbReference type="ChEBI" id="CHEBI:15377"/>
        <dbReference type="ChEBI" id="CHEBI:15378"/>
        <dbReference type="ChEBI" id="CHEBI:33019"/>
        <dbReference type="ChEBI" id="CHEBI:63224"/>
        <dbReference type="ChEBI" id="CHEBI:77896"/>
        <dbReference type="EC" id="3.6.1.55"/>
    </reaction>
</comment>
<dbReference type="InterPro" id="IPR020084">
    <property type="entry name" value="NUDIX_hydrolase_CS"/>
</dbReference>
<dbReference type="Gene3D" id="3.90.79.10">
    <property type="entry name" value="Nucleoside Triphosphate Pyrophosphohydrolase"/>
    <property type="match status" value="1"/>
</dbReference>
<dbReference type="InterPro" id="IPR020476">
    <property type="entry name" value="Nudix_hydrolase"/>
</dbReference>
<dbReference type="PANTHER" id="PTHR47707">
    <property type="entry name" value="8-OXO-DGTP DIPHOSPHATASE"/>
    <property type="match status" value="1"/>
</dbReference>
<dbReference type="Pfam" id="PF00293">
    <property type="entry name" value="NUDIX"/>
    <property type="match status" value="1"/>
</dbReference>
<keyword evidence="5" id="KW-0479">Metal-binding</keyword>
<comment type="cofactor">
    <cofactor evidence="1">
        <name>Mg(2+)</name>
        <dbReference type="ChEBI" id="CHEBI:18420"/>
    </cofactor>
</comment>
<feature type="domain" description="Nudix hydrolase" evidence="13">
    <location>
        <begin position="60"/>
        <end position="185"/>
    </location>
</feature>
<dbReference type="PROSITE" id="PS51462">
    <property type="entry name" value="NUDIX"/>
    <property type="match status" value="1"/>
</dbReference>
<dbReference type="eggNOG" id="COG1051">
    <property type="taxonomic scope" value="Bacteria"/>
</dbReference>
<evidence type="ECO:0000313" key="15">
    <source>
        <dbReference type="Proteomes" id="UP000183015"/>
    </source>
</evidence>
<dbReference type="EC" id="3.6.1.55" evidence="11"/>
<evidence type="ECO:0000256" key="7">
    <source>
        <dbReference type="ARBA" id="ARBA00022801"/>
    </source>
</evidence>
<dbReference type="InterPro" id="IPR000086">
    <property type="entry name" value="NUDIX_hydrolase_dom"/>
</dbReference>
<dbReference type="GO" id="GO:0006260">
    <property type="term" value="P:DNA replication"/>
    <property type="evidence" value="ECO:0007669"/>
    <property type="project" value="UniProtKB-KW"/>
</dbReference>
<keyword evidence="7 12" id="KW-0378">Hydrolase</keyword>
<gene>
    <name evidence="14" type="ORF">SAMN05414137_101343</name>
</gene>
<evidence type="ECO:0000256" key="8">
    <source>
        <dbReference type="ARBA" id="ARBA00022842"/>
    </source>
</evidence>
<proteinExistence type="inferred from homology"/>
<keyword evidence="4" id="KW-0235">DNA replication</keyword>
<evidence type="ECO:0000256" key="10">
    <source>
        <dbReference type="ARBA" id="ARBA00035861"/>
    </source>
</evidence>
<dbReference type="CDD" id="cd03425">
    <property type="entry name" value="NUDIX_MutT_NudA_like"/>
    <property type="match status" value="1"/>
</dbReference>
<sequence length="188" mass="20472">MSGASGANGSSGAASWVLMRQDDNGNRVEMARFEVRAEAEAAAAEFEARGHKQLYWVAPAVRVVVGAALFDASGLRVLAARRSAPEALAGRWEFPGGKVEPGETVSAALERELREELGVTARAGERLPGAWEVRPGLELQIWTASLLEGDPQPLEDHDELRWLDASTLDSVDWLPQDRFALPHVRHLL</sequence>
<keyword evidence="15" id="KW-1185">Reference proteome</keyword>
<dbReference type="AlphaFoldDB" id="A0A1H7FR56"/>
<dbReference type="GO" id="GO:0008413">
    <property type="term" value="F:8-oxo-7,8-dihydroguanosine triphosphate pyrophosphatase activity"/>
    <property type="evidence" value="ECO:0007669"/>
    <property type="project" value="TreeGrafter"/>
</dbReference>
<evidence type="ECO:0000313" key="14">
    <source>
        <dbReference type="EMBL" id="SEK27687.1"/>
    </source>
</evidence>
<dbReference type="PRINTS" id="PR00502">
    <property type="entry name" value="NUDIXFAMILY"/>
</dbReference>
<keyword evidence="3" id="KW-0515">Mutator protein</keyword>
<dbReference type="GO" id="GO:0046872">
    <property type="term" value="F:metal ion binding"/>
    <property type="evidence" value="ECO:0007669"/>
    <property type="project" value="UniProtKB-KW"/>
</dbReference>
<dbReference type="Proteomes" id="UP000183015">
    <property type="component" value="Unassembled WGS sequence"/>
</dbReference>
<evidence type="ECO:0000256" key="3">
    <source>
        <dbReference type="ARBA" id="ARBA00022457"/>
    </source>
</evidence>
<dbReference type="EMBL" id="FOAZ01000001">
    <property type="protein sequence ID" value="SEK27687.1"/>
    <property type="molecule type" value="Genomic_DNA"/>
</dbReference>
<dbReference type="GO" id="GO:0035539">
    <property type="term" value="F:8-oxo-7,8-dihydrodeoxyguanosine triphosphate pyrophosphatase activity"/>
    <property type="evidence" value="ECO:0007669"/>
    <property type="project" value="UniProtKB-EC"/>
</dbReference>
<accession>A0A1H7FR56</accession>
<dbReference type="SUPFAM" id="SSF55811">
    <property type="entry name" value="Nudix"/>
    <property type="match status" value="1"/>
</dbReference>
<protein>
    <recommendedName>
        <fullName evidence="11">8-oxo-dGTP diphosphatase</fullName>
        <ecNumber evidence="11">3.6.1.55</ecNumber>
    </recommendedName>
</protein>
<dbReference type="InterPro" id="IPR047127">
    <property type="entry name" value="MutT-like"/>
</dbReference>
<evidence type="ECO:0000256" key="2">
    <source>
        <dbReference type="ARBA" id="ARBA00005582"/>
    </source>
</evidence>
<reference evidence="15" key="1">
    <citation type="submission" date="2016-10" db="EMBL/GenBank/DDBJ databases">
        <authorList>
            <person name="Varghese N."/>
        </authorList>
    </citation>
    <scope>NUCLEOTIDE SEQUENCE [LARGE SCALE GENOMIC DNA]</scope>
    <source>
        <strain evidence="15">DSM 45096 / BCRC 16803 / CGMCC 4.1857 / CIP 109030 / JCM 12277 / KCTC 19219 / NBRC 100920 / 33214</strain>
    </source>
</reference>
<evidence type="ECO:0000256" key="5">
    <source>
        <dbReference type="ARBA" id="ARBA00022723"/>
    </source>
</evidence>
<evidence type="ECO:0000256" key="4">
    <source>
        <dbReference type="ARBA" id="ARBA00022705"/>
    </source>
</evidence>
<dbReference type="PANTHER" id="PTHR47707:SF1">
    <property type="entry name" value="NUDIX HYDROLASE FAMILY PROTEIN"/>
    <property type="match status" value="1"/>
</dbReference>
<evidence type="ECO:0000259" key="13">
    <source>
        <dbReference type="PROSITE" id="PS51462"/>
    </source>
</evidence>
<evidence type="ECO:0000256" key="11">
    <source>
        <dbReference type="ARBA" id="ARBA00038905"/>
    </source>
</evidence>